<dbReference type="RefSeq" id="WP_264772318.1">
    <property type="nucleotide sequence ID" value="NZ_JAPDOG010000011.1"/>
</dbReference>
<evidence type="ECO:0000313" key="4">
    <source>
        <dbReference type="Proteomes" id="UP001207582"/>
    </source>
</evidence>
<accession>A0ABT3J4G8</accession>
<dbReference type="EMBL" id="JAPDOG010000011">
    <property type="protein sequence ID" value="MCW3782584.1"/>
    <property type="molecule type" value="Genomic_DNA"/>
</dbReference>
<name>A0ABT3J4G8_9RHOB</name>
<feature type="chain" id="PRO_5046232318" evidence="2">
    <location>
        <begin position="25"/>
        <end position="100"/>
    </location>
</feature>
<feature type="region of interest" description="Disordered" evidence="1">
    <location>
        <begin position="79"/>
        <end position="100"/>
    </location>
</feature>
<evidence type="ECO:0000256" key="2">
    <source>
        <dbReference type="SAM" id="SignalP"/>
    </source>
</evidence>
<evidence type="ECO:0000256" key="1">
    <source>
        <dbReference type="SAM" id="MobiDB-lite"/>
    </source>
</evidence>
<protein>
    <submittedName>
        <fullName evidence="3">Uncharacterized protein</fullName>
    </submittedName>
</protein>
<proteinExistence type="predicted"/>
<gene>
    <name evidence="3" type="ORF">OM960_13410</name>
</gene>
<comment type="caution">
    <text evidence="3">The sequence shown here is derived from an EMBL/GenBank/DDBJ whole genome shotgun (WGS) entry which is preliminary data.</text>
</comment>
<evidence type="ECO:0000313" key="3">
    <source>
        <dbReference type="EMBL" id="MCW3782584.1"/>
    </source>
</evidence>
<organism evidence="3 4">
    <name type="scientific">Defluviimonas salinarum</name>
    <dbReference type="NCBI Taxonomy" id="2992147"/>
    <lineage>
        <taxon>Bacteria</taxon>
        <taxon>Pseudomonadati</taxon>
        <taxon>Pseudomonadota</taxon>
        <taxon>Alphaproteobacteria</taxon>
        <taxon>Rhodobacterales</taxon>
        <taxon>Paracoccaceae</taxon>
        <taxon>Albidovulum</taxon>
    </lineage>
</organism>
<keyword evidence="2" id="KW-0732">Signal</keyword>
<keyword evidence="4" id="KW-1185">Reference proteome</keyword>
<feature type="signal peptide" evidence="2">
    <location>
        <begin position="1"/>
        <end position="24"/>
    </location>
</feature>
<sequence>MKRLTGPSLTLLAALIGSALPAQAGFYLEGLAPFAGRYCQDVDPTLHDPLVAAPAIDWSKDSADAASLGGRPAYTAPDCAPEGKYAPRAHPLKPAEAPQK</sequence>
<dbReference type="Proteomes" id="UP001207582">
    <property type="component" value="Unassembled WGS sequence"/>
</dbReference>
<reference evidence="3 4" key="1">
    <citation type="submission" date="2022-10" db="EMBL/GenBank/DDBJ databases">
        <title>Defluviimonas sp. CAU 1641 isolated from mud.</title>
        <authorList>
            <person name="Kim W."/>
        </authorList>
    </citation>
    <scope>NUCLEOTIDE SEQUENCE [LARGE SCALE GENOMIC DNA]</scope>
    <source>
        <strain evidence="3 4">CAU 1641</strain>
    </source>
</reference>